<dbReference type="RefSeq" id="WP_134836639.1">
    <property type="nucleotide sequence ID" value="NZ_SATR01000031.1"/>
</dbReference>
<proteinExistence type="predicted"/>
<dbReference type="EMBL" id="SATR01000031">
    <property type="protein sequence ID" value="TFH90256.1"/>
    <property type="molecule type" value="Genomic_DNA"/>
</dbReference>
<reference evidence="1 2" key="1">
    <citation type="submission" date="2019-01" db="EMBL/GenBank/DDBJ databases">
        <title>Vibrio BEI176 sp. nov, a marine bacterium isolated from China: eastern marignal seas.</title>
        <authorList>
            <person name="Li B."/>
        </authorList>
    </citation>
    <scope>NUCLEOTIDE SEQUENCE [LARGE SCALE GENOMIC DNA]</scope>
    <source>
        <strain evidence="1 2">BEI176</strain>
    </source>
</reference>
<sequence length="85" mass="9411">MVNDTVGERIQLISFLLSSEEHRAQFLIDPELYTRNQGCHLDAYMLDSLTEALRTLEESYARVGAANPYLNAKATNAGAHKAGND</sequence>
<evidence type="ECO:0000313" key="1">
    <source>
        <dbReference type="EMBL" id="TFH90256.1"/>
    </source>
</evidence>
<gene>
    <name evidence="1" type="ORF">ELS82_17595</name>
</gene>
<comment type="caution">
    <text evidence="1">The sequence shown here is derived from an EMBL/GenBank/DDBJ whole genome shotgun (WGS) entry which is preliminary data.</text>
</comment>
<dbReference type="Proteomes" id="UP000297753">
    <property type="component" value="Unassembled WGS sequence"/>
</dbReference>
<keyword evidence="2" id="KW-1185">Reference proteome</keyword>
<accession>A0A4Y8WC78</accession>
<name>A0A4Y8WC78_9VIBR</name>
<dbReference type="AlphaFoldDB" id="A0A4Y8WC78"/>
<organism evidence="1 2">
    <name type="scientific">Vibrio ouci</name>
    <dbReference type="NCBI Taxonomy" id="2499078"/>
    <lineage>
        <taxon>Bacteria</taxon>
        <taxon>Pseudomonadati</taxon>
        <taxon>Pseudomonadota</taxon>
        <taxon>Gammaproteobacteria</taxon>
        <taxon>Vibrionales</taxon>
        <taxon>Vibrionaceae</taxon>
        <taxon>Vibrio</taxon>
    </lineage>
</organism>
<evidence type="ECO:0000313" key="2">
    <source>
        <dbReference type="Proteomes" id="UP000297753"/>
    </source>
</evidence>
<protein>
    <submittedName>
        <fullName evidence="1">Uncharacterized protein</fullName>
    </submittedName>
</protein>